<accession>A0A5B8ZA83</accession>
<keyword evidence="4" id="KW-1185">Reference proteome</keyword>
<dbReference type="InterPro" id="IPR011761">
    <property type="entry name" value="ATP-grasp"/>
</dbReference>
<protein>
    <submittedName>
        <fullName evidence="3">YheC/YheD family protein</fullName>
    </submittedName>
</protein>
<gene>
    <name evidence="3" type="ORF">FSZ17_07555</name>
</gene>
<feature type="domain" description="ATP-grasp" evidence="2">
    <location>
        <begin position="114"/>
        <end position="350"/>
    </location>
</feature>
<evidence type="ECO:0000313" key="4">
    <source>
        <dbReference type="Proteomes" id="UP000321555"/>
    </source>
</evidence>
<keyword evidence="1" id="KW-0547">Nucleotide-binding</keyword>
<evidence type="ECO:0000313" key="3">
    <source>
        <dbReference type="EMBL" id="QED50042.1"/>
    </source>
</evidence>
<dbReference type="PROSITE" id="PS50975">
    <property type="entry name" value="ATP_GRASP"/>
    <property type="match status" value="1"/>
</dbReference>
<dbReference type="SUPFAM" id="SSF56059">
    <property type="entry name" value="Glutathione synthetase ATP-binding domain-like"/>
    <property type="match status" value="1"/>
</dbReference>
<dbReference type="GO" id="GO:0046872">
    <property type="term" value="F:metal ion binding"/>
    <property type="evidence" value="ECO:0007669"/>
    <property type="project" value="InterPro"/>
</dbReference>
<evidence type="ECO:0000256" key="1">
    <source>
        <dbReference type="PROSITE-ProRule" id="PRU00409"/>
    </source>
</evidence>
<keyword evidence="1" id="KW-0067">ATP-binding</keyword>
<dbReference type="AlphaFoldDB" id="A0A5B8ZA83"/>
<reference evidence="4" key="1">
    <citation type="submission" date="2019-08" db="EMBL/GenBank/DDBJ databases">
        <authorList>
            <person name="Zheng X."/>
        </authorList>
    </citation>
    <scope>NUCLEOTIDE SEQUENCE [LARGE SCALE GENOMIC DNA]</scope>
    <source>
        <strain evidence="4">FJAT-25496</strain>
    </source>
</reference>
<dbReference type="Pfam" id="PF14398">
    <property type="entry name" value="ATPgrasp_YheCD"/>
    <property type="match status" value="1"/>
</dbReference>
<dbReference type="InterPro" id="IPR026838">
    <property type="entry name" value="YheC/D"/>
</dbReference>
<sequence length="351" mass="40352">MLSFGLLTLHTNNEKTYFMEIAKRAHLLDIECFRFIPSNIIPNSEKVHGDKFNPLTNEWMPSEFPIPKILYDRCFYGEDTHSKQCKAIVKWLKTRNDLLFLGHGLPNKLDLYNALANSKLSPYLLPSKLVTSGESIVHRLIPHKPVMIKPISGSQGRGIYYLEKKNNEIIVKTDKQKKSITRTFPYEDKAIAWINYLIKDRSYLVQEYKELTNENNQPFDIRVLLQKDEYGNWHVITKGIRTGKQDGIVSNVSAGGTISPFETWIESFSVSEKEYLVQEMSDILDSMPIILEQNFPPLFELGIDLGVSKDHSIWILDINSKPGRKVALTINPFLEEKLYTAPLLYGKTLVK</sequence>
<dbReference type="OrthoDB" id="7869153at2"/>
<dbReference type="Gene3D" id="3.30.470.20">
    <property type="entry name" value="ATP-grasp fold, B domain"/>
    <property type="match status" value="1"/>
</dbReference>
<evidence type="ECO:0000259" key="2">
    <source>
        <dbReference type="PROSITE" id="PS50975"/>
    </source>
</evidence>
<dbReference type="STRING" id="1742359.GCA_001439625_03956"/>
<name>A0A5B8ZA83_CYTDA</name>
<dbReference type="GO" id="GO:0005524">
    <property type="term" value="F:ATP binding"/>
    <property type="evidence" value="ECO:0007669"/>
    <property type="project" value="UniProtKB-UniRule"/>
</dbReference>
<dbReference type="KEGG" id="bda:FSZ17_07555"/>
<organism evidence="3 4">
    <name type="scientific">Cytobacillus dafuensis</name>
    <name type="common">Bacillus dafuensis</name>
    <dbReference type="NCBI Taxonomy" id="1742359"/>
    <lineage>
        <taxon>Bacteria</taxon>
        <taxon>Bacillati</taxon>
        <taxon>Bacillota</taxon>
        <taxon>Bacilli</taxon>
        <taxon>Bacillales</taxon>
        <taxon>Bacillaceae</taxon>
        <taxon>Cytobacillus</taxon>
    </lineage>
</organism>
<proteinExistence type="predicted"/>
<dbReference type="Proteomes" id="UP000321555">
    <property type="component" value="Chromosome"/>
</dbReference>
<dbReference type="EMBL" id="CP042593">
    <property type="protein sequence ID" value="QED50042.1"/>
    <property type="molecule type" value="Genomic_DNA"/>
</dbReference>